<sequence length="423" mass="45384">MRRGKAVLALGVLAGAAALGLGGSMAAKRQPLPLPARYDLREDGAGPWIRDQGDQNTCWAFASVTALETSMKEEERIPLSADHMIHKNSAGLAAAAGGDYSLSWAYLLSWQGPAAEADDPYGDHVSPEGLSPVCHVQTVKLLGEKDYDAIKRAVYETGGVQSSLYLPEQGGRDRSAYFYDGAHEANHDVVIVGWDDSFPREAFSPQPEGDGAFLCANSWGEGFGEQGFFYVSYEDTQIGRHNISYAGVESAENYSHIFQTDLCGWTGQLGYGKEEAWCANVYEAEEKGTVEAAGFYAMVPDTEYALYGAAVPGDMEPGEALSGLGGELMPLLASGRLGEAGFYTIPFEAPVEVKAGSRFAVALWIRSPGTEQPVAIEYNGGGRWGNVDITDGEGYISLDGTQWMRAEEREACNVCLKAYGNGA</sequence>
<evidence type="ECO:0000313" key="4">
    <source>
        <dbReference type="Proteomes" id="UP000647491"/>
    </source>
</evidence>
<keyword evidence="4" id="KW-1185">Reference proteome</keyword>
<dbReference type="CDD" id="cd02619">
    <property type="entry name" value="Peptidase_C1"/>
    <property type="match status" value="1"/>
</dbReference>
<dbReference type="Pfam" id="PF18560">
    <property type="entry name" value="Lectin_like"/>
    <property type="match status" value="1"/>
</dbReference>
<evidence type="ECO:0000256" key="1">
    <source>
        <dbReference type="ARBA" id="ARBA00008455"/>
    </source>
</evidence>
<dbReference type="SMART" id="SM00645">
    <property type="entry name" value="Pept_C1"/>
    <property type="match status" value="1"/>
</dbReference>
<evidence type="ECO:0000259" key="2">
    <source>
        <dbReference type="SMART" id="SM00645"/>
    </source>
</evidence>
<dbReference type="SUPFAM" id="SSF54001">
    <property type="entry name" value="Cysteine proteinases"/>
    <property type="match status" value="1"/>
</dbReference>
<dbReference type="RefSeq" id="WP_262427293.1">
    <property type="nucleotide sequence ID" value="NZ_JACRTJ010000014.1"/>
</dbReference>
<dbReference type="InterPro" id="IPR038765">
    <property type="entry name" value="Papain-like_cys_pep_sf"/>
</dbReference>
<dbReference type="InterPro" id="IPR013128">
    <property type="entry name" value="Peptidase_C1A"/>
</dbReference>
<dbReference type="InterPro" id="IPR040528">
    <property type="entry name" value="Lectin-like"/>
</dbReference>
<feature type="domain" description="Peptidase C1A papain C-terminal" evidence="2">
    <location>
        <begin position="34"/>
        <end position="248"/>
    </location>
</feature>
<dbReference type="InterPro" id="IPR000668">
    <property type="entry name" value="Peptidase_C1A_C"/>
</dbReference>
<comment type="caution">
    <text evidence="3">The sequence shown here is derived from an EMBL/GenBank/DDBJ whole genome shotgun (WGS) entry which is preliminary data.</text>
</comment>
<dbReference type="Gene3D" id="3.90.70.10">
    <property type="entry name" value="Cysteine proteinases"/>
    <property type="match status" value="1"/>
</dbReference>
<proteinExistence type="inferred from homology"/>
<dbReference type="Pfam" id="PF00112">
    <property type="entry name" value="Peptidase_C1"/>
    <property type="match status" value="1"/>
</dbReference>
<comment type="similarity">
    <text evidence="1">Belongs to the peptidase C1 family.</text>
</comment>
<evidence type="ECO:0000313" key="3">
    <source>
        <dbReference type="EMBL" id="MBC8598811.1"/>
    </source>
</evidence>
<protein>
    <submittedName>
        <fullName evidence="3">Peptidase C1</fullName>
    </submittedName>
</protein>
<accession>A0ABR7NTC2</accession>
<gene>
    <name evidence="3" type="ORF">H8708_06120</name>
</gene>
<name>A0ABR7NTC2_9FIRM</name>
<reference evidence="3 4" key="1">
    <citation type="submission" date="2020-08" db="EMBL/GenBank/DDBJ databases">
        <title>Genome public.</title>
        <authorList>
            <person name="Liu C."/>
            <person name="Sun Q."/>
        </authorList>
    </citation>
    <scope>NUCLEOTIDE SEQUENCE [LARGE SCALE GENOMIC DNA]</scope>
    <source>
        <strain evidence="3 4">BX10</strain>
    </source>
</reference>
<dbReference type="Proteomes" id="UP000647491">
    <property type="component" value="Unassembled WGS sequence"/>
</dbReference>
<organism evidence="3 4">
    <name type="scientific">Enterocloster hominis</name>
    <name type="common">ex Liu et al. 2021</name>
    <dbReference type="NCBI Taxonomy" id="2763663"/>
    <lineage>
        <taxon>Bacteria</taxon>
        <taxon>Bacillati</taxon>
        <taxon>Bacillota</taxon>
        <taxon>Clostridia</taxon>
        <taxon>Lachnospirales</taxon>
        <taxon>Lachnospiraceae</taxon>
        <taxon>Enterocloster</taxon>
    </lineage>
</organism>
<dbReference type="EMBL" id="JACRTJ010000014">
    <property type="protein sequence ID" value="MBC8598811.1"/>
    <property type="molecule type" value="Genomic_DNA"/>
</dbReference>
<dbReference type="PANTHER" id="PTHR12411">
    <property type="entry name" value="CYSTEINE PROTEASE FAMILY C1-RELATED"/>
    <property type="match status" value="1"/>
</dbReference>